<evidence type="ECO:0000313" key="2">
    <source>
        <dbReference type="EMBL" id="KAK9730202.1"/>
    </source>
</evidence>
<dbReference type="Proteomes" id="UP001458880">
    <property type="component" value="Unassembled WGS sequence"/>
</dbReference>
<feature type="region of interest" description="Disordered" evidence="1">
    <location>
        <begin position="855"/>
        <end position="888"/>
    </location>
</feature>
<evidence type="ECO:0000313" key="3">
    <source>
        <dbReference type="Proteomes" id="UP001458880"/>
    </source>
</evidence>
<feature type="compositionally biased region" description="Basic and acidic residues" evidence="1">
    <location>
        <begin position="859"/>
        <end position="868"/>
    </location>
</feature>
<feature type="compositionally biased region" description="Basic and acidic residues" evidence="1">
    <location>
        <begin position="925"/>
        <end position="944"/>
    </location>
</feature>
<feature type="compositionally biased region" description="Polar residues" evidence="1">
    <location>
        <begin position="482"/>
        <end position="497"/>
    </location>
</feature>
<gene>
    <name evidence="2" type="ORF">QE152_g15434</name>
</gene>
<feature type="region of interest" description="Disordered" evidence="1">
    <location>
        <begin position="923"/>
        <end position="988"/>
    </location>
</feature>
<name>A0AAW1L8A8_POPJA</name>
<feature type="compositionally biased region" description="Low complexity" evidence="1">
    <location>
        <begin position="110"/>
        <end position="129"/>
    </location>
</feature>
<feature type="compositionally biased region" description="Polar residues" evidence="1">
    <location>
        <begin position="50"/>
        <end position="79"/>
    </location>
</feature>
<feature type="compositionally biased region" description="Basic and acidic residues" evidence="1">
    <location>
        <begin position="407"/>
        <end position="427"/>
    </location>
</feature>
<feature type="region of interest" description="Disordered" evidence="1">
    <location>
        <begin position="385"/>
        <end position="662"/>
    </location>
</feature>
<feature type="compositionally biased region" description="Basic and acidic residues" evidence="1">
    <location>
        <begin position="154"/>
        <end position="163"/>
    </location>
</feature>
<dbReference type="EMBL" id="JASPKY010000151">
    <property type="protein sequence ID" value="KAK9730202.1"/>
    <property type="molecule type" value="Genomic_DNA"/>
</dbReference>
<feature type="compositionally biased region" description="Basic and acidic residues" evidence="1">
    <location>
        <begin position="332"/>
        <end position="368"/>
    </location>
</feature>
<evidence type="ECO:0000256" key="1">
    <source>
        <dbReference type="SAM" id="MobiDB-lite"/>
    </source>
</evidence>
<feature type="compositionally biased region" description="Low complexity" evidence="1">
    <location>
        <begin position="26"/>
        <end position="37"/>
    </location>
</feature>
<feature type="compositionally biased region" description="Basic and acidic residues" evidence="1">
    <location>
        <begin position="38"/>
        <end position="49"/>
    </location>
</feature>
<dbReference type="AlphaFoldDB" id="A0AAW1L8A8"/>
<feature type="region of interest" description="Disordered" evidence="1">
    <location>
        <begin position="1"/>
        <end position="180"/>
    </location>
</feature>
<feature type="compositionally biased region" description="Basic and acidic residues" evidence="1">
    <location>
        <begin position="448"/>
        <end position="462"/>
    </location>
</feature>
<feature type="region of interest" description="Disordered" evidence="1">
    <location>
        <begin position="268"/>
        <end position="295"/>
    </location>
</feature>
<feature type="compositionally biased region" description="Low complexity" evidence="1">
    <location>
        <begin position="428"/>
        <end position="447"/>
    </location>
</feature>
<feature type="region of interest" description="Disordered" evidence="1">
    <location>
        <begin position="317"/>
        <end position="371"/>
    </location>
</feature>
<feature type="compositionally biased region" description="Low complexity" evidence="1">
    <location>
        <begin position="82"/>
        <end position="97"/>
    </location>
</feature>
<keyword evidence="3" id="KW-1185">Reference proteome</keyword>
<feature type="compositionally biased region" description="Polar residues" evidence="1">
    <location>
        <begin position="520"/>
        <end position="558"/>
    </location>
</feature>
<feature type="compositionally biased region" description="Basic and acidic residues" evidence="1">
    <location>
        <begin position="647"/>
        <end position="659"/>
    </location>
</feature>
<reference evidence="2" key="1">
    <citation type="submission" date="2023-05" db="EMBL/GenBank/DDBJ databases">
        <authorList>
            <person name="Nardi F."/>
            <person name="Carapelli A."/>
            <person name="Cucini C."/>
        </authorList>
    </citation>
    <scope>NUCLEOTIDE SEQUENCE</scope>
    <source>
        <strain evidence="2">DMR45628</strain>
        <tissue evidence="2">Testes</tissue>
    </source>
</reference>
<organism evidence="2 3">
    <name type="scientific">Popillia japonica</name>
    <name type="common">Japanese beetle</name>
    <dbReference type="NCBI Taxonomy" id="7064"/>
    <lineage>
        <taxon>Eukaryota</taxon>
        <taxon>Metazoa</taxon>
        <taxon>Ecdysozoa</taxon>
        <taxon>Arthropoda</taxon>
        <taxon>Hexapoda</taxon>
        <taxon>Insecta</taxon>
        <taxon>Pterygota</taxon>
        <taxon>Neoptera</taxon>
        <taxon>Endopterygota</taxon>
        <taxon>Coleoptera</taxon>
        <taxon>Polyphaga</taxon>
        <taxon>Scarabaeiformia</taxon>
        <taxon>Scarabaeidae</taxon>
        <taxon>Rutelinae</taxon>
        <taxon>Popillia</taxon>
    </lineage>
</organism>
<feature type="compositionally biased region" description="Low complexity" evidence="1">
    <location>
        <begin position="583"/>
        <end position="592"/>
    </location>
</feature>
<accession>A0AAW1L8A8</accession>
<protein>
    <submittedName>
        <fullName evidence="2">Uncharacterized protein</fullName>
    </submittedName>
</protein>
<feature type="compositionally biased region" description="Basic and acidic residues" evidence="1">
    <location>
        <begin position="967"/>
        <end position="977"/>
    </location>
</feature>
<proteinExistence type="predicted"/>
<feature type="compositionally biased region" description="Polar residues" evidence="1">
    <location>
        <begin position="317"/>
        <end position="329"/>
    </location>
</feature>
<dbReference type="EMBL" id="JASPKY010000151">
    <property type="protein sequence ID" value="KAK9730201.1"/>
    <property type="molecule type" value="Genomic_DNA"/>
</dbReference>
<reference evidence="2 3" key="2">
    <citation type="journal article" date="2024" name="BMC Genomics">
        <title>De novo assembly and annotation of Popillia japonica's genome with initial clues to its potential as an invasive pest.</title>
        <authorList>
            <person name="Cucini C."/>
            <person name="Boschi S."/>
            <person name="Funari R."/>
            <person name="Cardaioli E."/>
            <person name="Iannotti N."/>
            <person name="Marturano G."/>
            <person name="Paoli F."/>
            <person name="Bruttini M."/>
            <person name="Carapelli A."/>
            <person name="Frati F."/>
            <person name="Nardi F."/>
        </authorList>
    </citation>
    <scope>NUCLEOTIDE SEQUENCE [LARGE SCALE GENOMIC DNA]</scope>
    <source>
        <strain evidence="2">DMR45628</strain>
    </source>
</reference>
<comment type="caution">
    <text evidence="2">The sequence shown here is derived from an EMBL/GenBank/DDBJ whole genome shotgun (WGS) entry which is preliminary data.</text>
</comment>
<sequence>MSGYRSYVPWPKTSAPSSYTSKKDATSTSKYESSYSRSRPEAKKHEDKSTSSSSLGNKYSAYSSGYQHNTATHTASGLPTRSDLTSRYKSSSSSSTTTDKKDSNHPPISYRPLTRTTTSRSRDPSPITTTDRDKTDSSSSSSYNLNRLYPRSYTRSESRERTTIPKYSGRTSLSKDDVKYTPLGRISREVSREDLTATSSSSSSARYKNTMNALKTPSREDLTKPSQKYINSRFLPKNTVEKSYTAYTRTSSARTNEVSRKNRELLNVLSTQNEDRSRPASRCSSTTQDDIKERYSKSEIPTISYHDLEMVTVVTRSTSPNLGSQNSIPRSKRVDNARTIEKQISRPKLRPDTADKEVQSDRLDDSTKSSRFAGASRIATYLDLKYSSPENHQQPEDLKYSSPENHQQPEKSGDTDEAIPNKKDLDSPKSLSRNSSSKSLTYSSTKSETSKDGKSSKSDKLKSKLTPPRSDSKKQLPPQVPKSDSPSRSMNPITATNKDFRKSVLNMSSDGKLRKKSTKRSNSVSSADSDGATSEATEISENLSSCVASYPKSSSISKLPQKIAQDDSARSRRSCTRSPTVGSETSSATTSSSEDDNKSKLPSIASPGSSAESKLKKLNLVLTRGTASISSPDDPEKSPKPPLSPRIKPDGESRQDSSDKLNWLDNTCDNISEIKTDSLSSNLKSDNEVKVQKTKIEICMVEPDYDDISGEKSPKQYPVKLIRHVDSDDIPWWLQDEPEIPEGVEVWPATSITPEALTEDKRVIYKVKNEDDSASKIWWFEETEESRSLSSQSPKCKLKLLRHIDSGEKAWWLDEDAEVPEGVQVVPDPLWKLKTMKHVGSGEKAWWLDENAQAPEGVEVFREPPTDSKDEDEDSNKIKPKKSFWIGSSENDSVEEPEFLKKYKIRHIDSGERAWWLSSSENLDDDSRYHDKEDIPLDKTKQYEDESDEESECQAPLGDRASPEGLETPKEDEDRGRISPYDNIPNSKHKSKNIERVKLFISKHTNIDDVLGGSGQLLSPIMSRIFGYDDHGGRNEEVCEEINPGQVRIHDSTAQRGVIQPNRLDVIGRNQRYNSYGKNIFVKFTISNFIIQRE</sequence>